<dbReference type="Proteomes" id="UP001161406">
    <property type="component" value="Unassembled WGS sequence"/>
</dbReference>
<evidence type="ECO:0000313" key="3">
    <source>
        <dbReference type="Proteomes" id="UP001161406"/>
    </source>
</evidence>
<reference evidence="2" key="1">
    <citation type="journal article" date="2014" name="Int. J. Syst. Evol. Microbiol.">
        <title>Complete genome of a new Firmicutes species belonging to the dominant human colonic microbiota ('Ruminococcus bicirculans') reveals two chromosomes and a selective capacity to utilize plant glucans.</title>
        <authorList>
            <consortium name="NISC Comparative Sequencing Program"/>
            <person name="Wegmann U."/>
            <person name="Louis P."/>
            <person name="Goesmann A."/>
            <person name="Henrissat B."/>
            <person name="Duncan S.H."/>
            <person name="Flint H.J."/>
        </authorList>
    </citation>
    <scope>NUCLEOTIDE SEQUENCE</scope>
    <source>
        <strain evidence="2">NBRC 103855</strain>
    </source>
</reference>
<comment type="caution">
    <text evidence="2">The sequence shown here is derived from an EMBL/GenBank/DDBJ whole genome shotgun (WGS) entry which is preliminary data.</text>
</comment>
<organism evidence="2 3">
    <name type="scientific">Devosia yakushimensis</name>
    <dbReference type="NCBI Taxonomy" id="470028"/>
    <lineage>
        <taxon>Bacteria</taxon>
        <taxon>Pseudomonadati</taxon>
        <taxon>Pseudomonadota</taxon>
        <taxon>Alphaproteobacteria</taxon>
        <taxon>Hyphomicrobiales</taxon>
        <taxon>Devosiaceae</taxon>
        <taxon>Devosia</taxon>
    </lineage>
</organism>
<evidence type="ECO:0000313" key="2">
    <source>
        <dbReference type="EMBL" id="GLQ09212.1"/>
    </source>
</evidence>
<keyword evidence="1" id="KW-0812">Transmembrane</keyword>
<keyword evidence="1" id="KW-0472">Membrane</keyword>
<name>A0ABQ5UAR2_9HYPH</name>
<sequence>MNWTKRRYSPIEAFGFVLATMMIMGRPFSFLPWPWVEGIAEVLAFVGTVLTAGIISDALRQSKLNGGEPE</sequence>
<keyword evidence="3" id="KW-1185">Reference proteome</keyword>
<dbReference type="RefSeq" id="WP_284388780.1">
    <property type="nucleotide sequence ID" value="NZ_BSNG01000001.1"/>
</dbReference>
<gene>
    <name evidence="2" type="ORF">GCM10007913_11440</name>
</gene>
<evidence type="ECO:0000256" key="1">
    <source>
        <dbReference type="SAM" id="Phobius"/>
    </source>
</evidence>
<feature type="transmembrane region" description="Helical" evidence="1">
    <location>
        <begin position="12"/>
        <end position="33"/>
    </location>
</feature>
<dbReference type="EMBL" id="BSNG01000001">
    <property type="protein sequence ID" value="GLQ09212.1"/>
    <property type="molecule type" value="Genomic_DNA"/>
</dbReference>
<evidence type="ECO:0008006" key="4">
    <source>
        <dbReference type="Google" id="ProtNLM"/>
    </source>
</evidence>
<protein>
    <recommendedName>
        <fullName evidence="4">Holin</fullName>
    </recommendedName>
</protein>
<reference evidence="2" key="2">
    <citation type="submission" date="2023-01" db="EMBL/GenBank/DDBJ databases">
        <title>Draft genome sequence of Devosia yakushimensis strain NBRC 103855.</title>
        <authorList>
            <person name="Sun Q."/>
            <person name="Mori K."/>
        </authorList>
    </citation>
    <scope>NUCLEOTIDE SEQUENCE</scope>
    <source>
        <strain evidence="2">NBRC 103855</strain>
    </source>
</reference>
<feature type="transmembrane region" description="Helical" evidence="1">
    <location>
        <begin position="39"/>
        <end position="59"/>
    </location>
</feature>
<keyword evidence="1" id="KW-1133">Transmembrane helix</keyword>
<accession>A0ABQ5UAR2</accession>
<proteinExistence type="predicted"/>